<dbReference type="AlphaFoldDB" id="A0A2G9GTJ1"/>
<keyword evidence="2" id="KW-1185">Reference proteome</keyword>
<protein>
    <submittedName>
        <fullName evidence="1">Uncharacterized protein</fullName>
    </submittedName>
</protein>
<reference evidence="2" key="1">
    <citation type="journal article" date="2018" name="Gigascience">
        <title>Genome assembly of the Pink Ipe (Handroanthus impetiginosus, Bignoniaceae), a highly valued, ecologically keystone Neotropical timber forest tree.</title>
        <authorList>
            <person name="Silva-Junior O.B."/>
            <person name="Grattapaglia D."/>
            <person name="Novaes E."/>
            <person name="Collevatti R.G."/>
        </authorList>
    </citation>
    <scope>NUCLEOTIDE SEQUENCE [LARGE SCALE GENOMIC DNA]</scope>
    <source>
        <strain evidence="2">cv. UFG-1</strain>
    </source>
</reference>
<gene>
    <name evidence="1" type="ORF">CDL12_18887</name>
</gene>
<organism evidence="1 2">
    <name type="scientific">Handroanthus impetiginosus</name>
    <dbReference type="NCBI Taxonomy" id="429701"/>
    <lineage>
        <taxon>Eukaryota</taxon>
        <taxon>Viridiplantae</taxon>
        <taxon>Streptophyta</taxon>
        <taxon>Embryophyta</taxon>
        <taxon>Tracheophyta</taxon>
        <taxon>Spermatophyta</taxon>
        <taxon>Magnoliopsida</taxon>
        <taxon>eudicotyledons</taxon>
        <taxon>Gunneridae</taxon>
        <taxon>Pentapetalae</taxon>
        <taxon>asterids</taxon>
        <taxon>lamiids</taxon>
        <taxon>Lamiales</taxon>
        <taxon>Bignoniaceae</taxon>
        <taxon>Crescentiina</taxon>
        <taxon>Tabebuia alliance</taxon>
        <taxon>Handroanthus</taxon>
    </lineage>
</organism>
<accession>A0A2G9GTJ1</accession>
<dbReference type="EMBL" id="NKXS01003779">
    <property type="protein sequence ID" value="PIN08535.1"/>
    <property type="molecule type" value="Genomic_DNA"/>
</dbReference>
<dbReference type="Proteomes" id="UP000231279">
    <property type="component" value="Unassembled WGS sequence"/>
</dbReference>
<evidence type="ECO:0000313" key="2">
    <source>
        <dbReference type="Proteomes" id="UP000231279"/>
    </source>
</evidence>
<evidence type="ECO:0000313" key="1">
    <source>
        <dbReference type="EMBL" id="PIN08535.1"/>
    </source>
</evidence>
<proteinExistence type="predicted"/>
<sequence>MDSFFLNSLNFQCIKLLIQNLAKIHHHTLMYFLPQVGTEYLDQRYL</sequence>
<comment type="caution">
    <text evidence="1">The sequence shown here is derived from an EMBL/GenBank/DDBJ whole genome shotgun (WGS) entry which is preliminary data.</text>
</comment>
<name>A0A2G9GTJ1_9LAMI</name>